<dbReference type="CDD" id="cd07564">
    <property type="entry name" value="nitrilases_CHs"/>
    <property type="match status" value="1"/>
</dbReference>
<protein>
    <submittedName>
        <fullName evidence="5">Nitrilase</fullName>
    </submittedName>
</protein>
<dbReference type="InterPro" id="IPR003010">
    <property type="entry name" value="C-N_Hydrolase"/>
</dbReference>
<organism evidence="5 6">
    <name type="scientific">Adlercreutzia equolifaciens subsp. celatus DSM 18785</name>
    <dbReference type="NCBI Taxonomy" id="1121021"/>
    <lineage>
        <taxon>Bacteria</taxon>
        <taxon>Bacillati</taxon>
        <taxon>Actinomycetota</taxon>
        <taxon>Coriobacteriia</taxon>
        <taxon>Eggerthellales</taxon>
        <taxon>Eggerthellaceae</taxon>
        <taxon>Adlercreutzia</taxon>
    </lineage>
</organism>
<dbReference type="PANTHER" id="PTHR46044:SF4">
    <property type="entry name" value="CYANIDE HYDRATASE"/>
    <property type="match status" value="1"/>
</dbReference>
<evidence type="ECO:0000256" key="3">
    <source>
        <dbReference type="PROSITE-ProRule" id="PRU10139"/>
    </source>
</evidence>
<dbReference type="InterPro" id="IPR000132">
    <property type="entry name" value="Nitrilase/CN_hydratase_CS"/>
</dbReference>
<dbReference type="GO" id="GO:0000257">
    <property type="term" value="F:nitrilase activity"/>
    <property type="evidence" value="ECO:0007669"/>
    <property type="project" value="UniProtKB-ARBA"/>
</dbReference>
<evidence type="ECO:0000256" key="2">
    <source>
        <dbReference type="ARBA" id="ARBA00022801"/>
    </source>
</evidence>
<proteinExistence type="inferred from homology"/>
<dbReference type="EMBL" id="QICA01000026">
    <property type="protein sequence ID" value="RNL35880.1"/>
    <property type="molecule type" value="Genomic_DNA"/>
</dbReference>
<dbReference type="PROSITE" id="PS50263">
    <property type="entry name" value="CN_HYDROLASE"/>
    <property type="match status" value="1"/>
</dbReference>
<name>A0A3N0AN43_9ACTN</name>
<feature type="domain" description="CN hydrolase" evidence="4">
    <location>
        <begin position="7"/>
        <end position="277"/>
    </location>
</feature>
<keyword evidence="6" id="KW-1185">Reference proteome</keyword>
<dbReference type="Proteomes" id="UP000278327">
    <property type="component" value="Unassembled WGS sequence"/>
</dbReference>
<evidence type="ECO:0000256" key="1">
    <source>
        <dbReference type="ARBA" id="ARBA00008129"/>
    </source>
</evidence>
<dbReference type="AlphaFoldDB" id="A0A3N0AN43"/>
<dbReference type="RefSeq" id="WP_117284343.1">
    <property type="nucleotide sequence ID" value="NZ_JAMTCE010000017.1"/>
</dbReference>
<accession>A0A3N0AN43</accession>
<dbReference type="PANTHER" id="PTHR46044">
    <property type="entry name" value="NITRILASE"/>
    <property type="match status" value="1"/>
</dbReference>
<comment type="caution">
    <text evidence="5">The sequence shown here is derived from an EMBL/GenBank/DDBJ whole genome shotgun (WGS) entry which is preliminary data.</text>
</comment>
<evidence type="ECO:0000313" key="5">
    <source>
        <dbReference type="EMBL" id="RNL35880.1"/>
    </source>
</evidence>
<dbReference type="PROSITE" id="PS00920">
    <property type="entry name" value="NITRIL_CHT_1"/>
    <property type="match status" value="1"/>
</dbReference>
<keyword evidence="2" id="KW-0378">Hydrolase</keyword>
<reference evidence="5 6" key="1">
    <citation type="journal article" date="2019" name="Microbiol. Resour. Announc.">
        <title>Draft Genome Sequences of Type Strains of Gordonibacter faecihominis, Paraeggerthella hongkongensis, Parvibacter caecicola,Slackia equolifaciens, Slackia faecicanis, and Slackia isoflavoniconvertens.</title>
        <authorList>
            <person name="Danylec N."/>
            <person name="Stoll D.A."/>
            <person name="Dotsch A."/>
            <person name="Huch M."/>
        </authorList>
    </citation>
    <scope>NUCLEOTIDE SEQUENCE [LARGE SCALE GENOMIC DNA]</scope>
    <source>
        <strain evidence="5 6">DSM 18785</strain>
    </source>
</reference>
<dbReference type="Pfam" id="PF00795">
    <property type="entry name" value="CN_hydrolase"/>
    <property type="match status" value="1"/>
</dbReference>
<dbReference type="InterPro" id="IPR036526">
    <property type="entry name" value="C-N_Hydrolase_sf"/>
</dbReference>
<feature type="active site" description="Proton acceptor" evidence="3">
    <location>
        <position position="47"/>
    </location>
</feature>
<dbReference type="InterPro" id="IPR044149">
    <property type="entry name" value="Nitrilases_CHs"/>
</dbReference>
<evidence type="ECO:0000259" key="4">
    <source>
        <dbReference type="PROSITE" id="PS50263"/>
    </source>
</evidence>
<gene>
    <name evidence="5" type="ORF">DMP10_11520</name>
</gene>
<comment type="similarity">
    <text evidence="1">Belongs to the carbon-nitrogen hydrolase superfamily. Nitrilase family.</text>
</comment>
<dbReference type="SUPFAM" id="SSF56317">
    <property type="entry name" value="Carbon-nitrogen hydrolase"/>
    <property type="match status" value="1"/>
</dbReference>
<sequence length="332" mass="36257">MTQTTQFKVAAVQMAPVQNDTDATIDKVISYIGEAADAGAKVIGFPEAIIPGYPWWIWMDGPIQGMDLFCELYSQAVEIPSVQVARLSQAARDAEAYVCVSVTEKDGGSLYLTQLWFGPSGDLLGKHRKMKATSNEMTVWGDGDASMMPVFATEYGNLGGLQCWEHYIPHNVATMAAKNEQIHVSAWPIGMPDPSASFADEQCAVGAQYYALATGTFTLCASQIWTPEMEAKICRSDAQRQAMAYGHGFTRIISPTGQVIAKMEHDAEGVLVADIDLGLIPVAKYFMDPAGHYSTPGNMQLFVDASRQKPVFILGEEEPEGLSYEDIQFEVQ</sequence>
<dbReference type="Gene3D" id="3.60.110.10">
    <property type="entry name" value="Carbon-nitrogen hydrolase"/>
    <property type="match status" value="1"/>
</dbReference>
<evidence type="ECO:0000313" key="6">
    <source>
        <dbReference type="Proteomes" id="UP000278327"/>
    </source>
</evidence>